<name>A0ABV1RGJ9_9ALTE</name>
<dbReference type="InterPro" id="IPR043128">
    <property type="entry name" value="Rev_trsase/Diguanyl_cyclase"/>
</dbReference>
<proteinExistence type="predicted"/>
<dbReference type="SMART" id="SM00052">
    <property type="entry name" value="EAL"/>
    <property type="match status" value="1"/>
</dbReference>
<protein>
    <submittedName>
        <fullName evidence="4">EAL domain-containing protein</fullName>
    </submittedName>
</protein>
<dbReference type="PROSITE" id="PS50887">
    <property type="entry name" value="GGDEF"/>
    <property type="match status" value="1"/>
</dbReference>
<accession>A0ABV1RGJ9</accession>
<gene>
    <name evidence="4" type="ORF">ABS311_08975</name>
</gene>
<feature type="domain" description="GGDEF" evidence="3">
    <location>
        <begin position="255"/>
        <end position="386"/>
    </location>
</feature>
<dbReference type="InterPro" id="IPR050706">
    <property type="entry name" value="Cyclic-di-GMP_PDE-like"/>
</dbReference>
<dbReference type="InterPro" id="IPR035919">
    <property type="entry name" value="EAL_sf"/>
</dbReference>
<dbReference type="PROSITE" id="PS50883">
    <property type="entry name" value="EAL"/>
    <property type="match status" value="1"/>
</dbReference>
<dbReference type="Gene3D" id="3.20.20.450">
    <property type="entry name" value="EAL domain"/>
    <property type="match status" value="1"/>
</dbReference>
<keyword evidence="1" id="KW-1133">Transmembrane helix</keyword>
<dbReference type="SUPFAM" id="SSF141868">
    <property type="entry name" value="EAL domain-like"/>
    <property type="match status" value="1"/>
</dbReference>
<organism evidence="4 5">
    <name type="scientific">Catenovulum sediminis</name>
    <dbReference type="NCBI Taxonomy" id="1740262"/>
    <lineage>
        <taxon>Bacteria</taxon>
        <taxon>Pseudomonadati</taxon>
        <taxon>Pseudomonadota</taxon>
        <taxon>Gammaproteobacteria</taxon>
        <taxon>Alteromonadales</taxon>
        <taxon>Alteromonadaceae</taxon>
        <taxon>Catenovulum</taxon>
    </lineage>
</organism>
<evidence type="ECO:0000259" key="2">
    <source>
        <dbReference type="PROSITE" id="PS50883"/>
    </source>
</evidence>
<dbReference type="Pfam" id="PF00563">
    <property type="entry name" value="EAL"/>
    <property type="match status" value="1"/>
</dbReference>
<dbReference type="SUPFAM" id="SSF55073">
    <property type="entry name" value="Nucleotide cyclase"/>
    <property type="match status" value="1"/>
</dbReference>
<evidence type="ECO:0000259" key="3">
    <source>
        <dbReference type="PROSITE" id="PS50887"/>
    </source>
</evidence>
<feature type="transmembrane region" description="Helical" evidence="1">
    <location>
        <begin position="136"/>
        <end position="155"/>
    </location>
</feature>
<dbReference type="Proteomes" id="UP001467690">
    <property type="component" value="Unassembled WGS sequence"/>
</dbReference>
<dbReference type="Gene3D" id="3.30.70.270">
    <property type="match status" value="1"/>
</dbReference>
<dbReference type="EMBL" id="JBELOE010000185">
    <property type="protein sequence ID" value="MER2492014.1"/>
    <property type="molecule type" value="Genomic_DNA"/>
</dbReference>
<feature type="domain" description="EAL" evidence="2">
    <location>
        <begin position="399"/>
        <end position="639"/>
    </location>
</feature>
<dbReference type="InterPro" id="IPR001633">
    <property type="entry name" value="EAL_dom"/>
</dbReference>
<keyword evidence="1" id="KW-0472">Membrane</keyword>
<feature type="transmembrane region" description="Helical" evidence="1">
    <location>
        <begin position="12"/>
        <end position="34"/>
    </location>
</feature>
<dbReference type="RefSeq" id="WP_350401544.1">
    <property type="nucleotide sequence ID" value="NZ_JBELOE010000185.1"/>
</dbReference>
<dbReference type="PANTHER" id="PTHR33121">
    <property type="entry name" value="CYCLIC DI-GMP PHOSPHODIESTERASE PDEF"/>
    <property type="match status" value="1"/>
</dbReference>
<sequence>MSIFRRVLVQNTVLFVIISLISAYIICFAFSQYAKQQQSHHLAQLQQLLELDKSTPKQVVKNLKSSFSYQDLRVERLSGEVEHQYQQDKFPFYLSRLLMQTFGLQTHMQTYANQLANLRITYILSQDDIYQIMDNLLYALVTLFFLFIFINTFTIRYQIKRILNKSIQIICRTLTRTQANEPENIAAHTLPKEFSSLALQLNEMRSTMTQQLKEWQTSAENYRHEATRDVVTGLPNRISFVSSLEEQINDEQTKNFGILAITRASELQYLNQNRGYEAGDQYICDLSQAIQRVGNHYHNALLFRLNGSDFALIIPNVTIKEAENFAKNLFGRFTELQKALETNSIGYTGIVAYEAGDSMGELLALADTGISLAQTKVANGWHIQNDKSILNNVSAKYGNQNWKQVIDDVLESRAVKLFYQPIQPTNKSSKVYSEILARFTNSEGDILPTASFVAMAEKMDKIIELDKLIIDATIQTIQQKNLNTQYFGINITAKSAHDEQFCVWLERRLLRDSFIASKLIFEASEFGLQQNMPASQRFIQMLHRTGARVTVERFGIGFTSFKFFRDIKPDFVKVDGSYSRGIDEDKNNQYFLRVVVDLAHRLGVTVIAESVETQEEKFALEQIFIDGTQGYFIGKPSEL</sequence>
<keyword evidence="1" id="KW-0812">Transmembrane</keyword>
<evidence type="ECO:0000313" key="5">
    <source>
        <dbReference type="Proteomes" id="UP001467690"/>
    </source>
</evidence>
<dbReference type="InterPro" id="IPR000160">
    <property type="entry name" value="GGDEF_dom"/>
</dbReference>
<evidence type="ECO:0000256" key="1">
    <source>
        <dbReference type="SAM" id="Phobius"/>
    </source>
</evidence>
<dbReference type="CDD" id="cd01948">
    <property type="entry name" value="EAL"/>
    <property type="match status" value="1"/>
</dbReference>
<evidence type="ECO:0000313" key="4">
    <source>
        <dbReference type="EMBL" id="MER2492014.1"/>
    </source>
</evidence>
<dbReference type="SMART" id="SM00267">
    <property type="entry name" value="GGDEF"/>
    <property type="match status" value="1"/>
</dbReference>
<keyword evidence="5" id="KW-1185">Reference proteome</keyword>
<dbReference type="InterPro" id="IPR029787">
    <property type="entry name" value="Nucleotide_cyclase"/>
</dbReference>
<comment type="caution">
    <text evidence="4">The sequence shown here is derived from an EMBL/GenBank/DDBJ whole genome shotgun (WGS) entry which is preliminary data.</text>
</comment>
<dbReference type="PANTHER" id="PTHR33121:SF79">
    <property type="entry name" value="CYCLIC DI-GMP PHOSPHODIESTERASE PDED-RELATED"/>
    <property type="match status" value="1"/>
</dbReference>
<dbReference type="Pfam" id="PF00990">
    <property type="entry name" value="GGDEF"/>
    <property type="match status" value="1"/>
</dbReference>
<reference evidence="4 5" key="1">
    <citation type="submission" date="2024-06" db="EMBL/GenBank/DDBJ databases">
        <authorList>
            <person name="Chen R.Y."/>
        </authorList>
    </citation>
    <scope>NUCLEOTIDE SEQUENCE [LARGE SCALE GENOMIC DNA]</scope>
    <source>
        <strain evidence="4 5">D2</strain>
    </source>
</reference>